<comment type="caution">
    <text evidence="16">The sequence shown here is derived from an EMBL/GenBank/DDBJ whole genome shotgun (WGS) entry which is preliminary data.</text>
</comment>
<comment type="subunit">
    <text evidence="7">Homodimer. Interacts with PARG.</text>
</comment>
<dbReference type="Proteomes" id="UP000288216">
    <property type="component" value="Unassembled WGS sequence"/>
</dbReference>
<dbReference type="GO" id="GO:0019693">
    <property type="term" value="P:ribose phosphate metabolic process"/>
    <property type="evidence" value="ECO:0007669"/>
    <property type="project" value="TreeGrafter"/>
</dbReference>
<dbReference type="STRING" id="75743.A0A401P0K1"/>
<evidence type="ECO:0000256" key="12">
    <source>
        <dbReference type="ARBA" id="ARBA00079597"/>
    </source>
</evidence>
<keyword evidence="3 14" id="KW-0378">Hydrolase</keyword>
<dbReference type="GO" id="GO:0017110">
    <property type="term" value="F:nucleoside diphosphate phosphatase activity"/>
    <property type="evidence" value="ECO:0007669"/>
    <property type="project" value="UniProtKB-ARBA"/>
</dbReference>
<dbReference type="InterPro" id="IPR020476">
    <property type="entry name" value="Nudix_hydrolase"/>
</dbReference>
<comment type="similarity">
    <text evidence="1 14">Belongs to the Nudix hydrolase family.</text>
</comment>
<evidence type="ECO:0000256" key="3">
    <source>
        <dbReference type="ARBA" id="ARBA00022801"/>
    </source>
</evidence>
<dbReference type="SUPFAM" id="SSF55811">
    <property type="entry name" value="Nudix"/>
    <property type="match status" value="1"/>
</dbReference>
<accession>A0A401P0K1</accession>
<dbReference type="PANTHER" id="PTHR11839:SF1">
    <property type="entry name" value="ADP-SUGAR PYROPHOSPHATASE"/>
    <property type="match status" value="1"/>
</dbReference>
<keyword evidence="17" id="KW-1185">Reference proteome</keyword>
<dbReference type="FunFam" id="3.90.79.10:FF:000016">
    <property type="entry name" value="ADP-sugar pyrophosphatase isoform X1"/>
    <property type="match status" value="1"/>
</dbReference>
<dbReference type="CDD" id="cd18888">
    <property type="entry name" value="NUDIX_ADPRase_Nudt5"/>
    <property type="match status" value="1"/>
</dbReference>
<evidence type="ECO:0000256" key="6">
    <source>
        <dbReference type="ARBA" id="ARBA00051819"/>
    </source>
</evidence>
<dbReference type="PROSITE" id="PS00893">
    <property type="entry name" value="NUDIX_BOX"/>
    <property type="match status" value="1"/>
</dbReference>
<evidence type="ECO:0000256" key="11">
    <source>
        <dbReference type="ARBA" id="ARBA00077853"/>
    </source>
</evidence>
<evidence type="ECO:0000256" key="4">
    <source>
        <dbReference type="ARBA" id="ARBA00049546"/>
    </source>
</evidence>
<evidence type="ECO:0000313" key="17">
    <source>
        <dbReference type="Proteomes" id="UP000288216"/>
    </source>
</evidence>
<dbReference type="PRINTS" id="PR00502">
    <property type="entry name" value="NUDIXFAMILY"/>
</dbReference>
<evidence type="ECO:0000256" key="9">
    <source>
        <dbReference type="ARBA" id="ARBA00066488"/>
    </source>
</evidence>
<dbReference type="EC" id="3.6.1.58" evidence="8"/>
<evidence type="ECO:0000256" key="2">
    <source>
        <dbReference type="ARBA" id="ARBA00012453"/>
    </source>
</evidence>
<evidence type="ECO:0000256" key="7">
    <source>
        <dbReference type="ARBA" id="ARBA00065630"/>
    </source>
</evidence>
<dbReference type="GO" id="GO:0005634">
    <property type="term" value="C:nucleus"/>
    <property type="evidence" value="ECO:0007669"/>
    <property type="project" value="TreeGrafter"/>
</dbReference>
<reference evidence="16 17" key="1">
    <citation type="journal article" date="2018" name="Nat. Ecol. Evol.">
        <title>Shark genomes provide insights into elasmobranch evolution and the origin of vertebrates.</title>
        <authorList>
            <person name="Hara Y"/>
            <person name="Yamaguchi K"/>
            <person name="Onimaru K"/>
            <person name="Kadota M"/>
            <person name="Koyanagi M"/>
            <person name="Keeley SD"/>
            <person name="Tatsumi K"/>
            <person name="Tanaka K"/>
            <person name="Motone F"/>
            <person name="Kageyama Y"/>
            <person name="Nozu R"/>
            <person name="Adachi N"/>
            <person name="Nishimura O"/>
            <person name="Nakagawa R"/>
            <person name="Tanegashima C"/>
            <person name="Kiyatake I"/>
            <person name="Matsumoto R"/>
            <person name="Murakumo K"/>
            <person name="Nishida K"/>
            <person name="Terakita A"/>
            <person name="Kuratani S"/>
            <person name="Sato K"/>
            <person name="Hyodo S Kuraku.S."/>
        </authorList>
    </citation>
    <scope>NUCLEOTIDE SEQUENCE [LARGE SCALE GENOMIC DNA]</scope>
</reference>
<evidence type="ECO:0000256" key="5">
    <source>
        <dbReference type="ARBA" id="ARBA00051147"/>
    </source>
</evidence>
<protein>
    <recommendedName>
        <fullName evidence="10">ADP-sugar pyrophosphatase</fullName>
        <ecNumber evidence="9">2.7.7.96</ecNumber>
        <ecNumber evidence="2">3.6.1.13</ecNumber>
        <ecNumber evidence="8">3.6.1.58</ecNumber>
    </recommendedName>
    <alternativeName>
        <fullName evidence="13">8-oxo-dGDP phosphatase</fullName>
    </alternativeName>
    <alternativeName>
        <fullName evidence="11">Nuclear ATP-synthesis protein NUDIX5</fullName>
    </alternativeName>
    <alternativeName>
        <fullName evidence="12">Nucleoside diphosphate-linked moiety X motif 5</fullName>
    </alternativeName>
</protein>
<dbReference type="GO" id="GO:0006753">
    <property type="term" value="P:nucleoside phosphate metabolic process"/>
    <property type="evidence" value="ECO:0007669"/>
    <property type="project" value="TreeGrafter"/>
</dbReference>
<dbReference type="EMBL" id="BFAA01001514">
    <property type="protein sequence ID" value="GCB66634.1"/>
    <property type="molecule type" value="Genomic_DNA"/>
</dbReference>
<comment type="catalytic activity">
    <reaction evidence="4">
        <text>ADP-D-ribose + H2O = D-ribose 5-phosphate + AMP + 2 H(+)</text>
        <dbReference type="Rhea" id="RHEA:10412"/>
        <dbReference type="ChEBI" id="CHEBI:15377"/>
        <dbReference type="ChEBI" id="CHEBI:15378"/>
        <dbReference type="ChEBI" id="CHEBI:57967"/>
        <dbReference type="ChEBI" id="CHEBI:78346"/>
        <dbReference type="ChEBI" id="CHEBI:456215"/>
        <dbReference type="EC" id="3.6.1.13"/>
    </reaction>
</comment>
<comment type="catalytic activity">
    <reaction evidence="6">
        <text>8-oxo-dGDP + H2O = 8-oxo-dGMP + phosphate + H(+)</text>
        <dbReference type="Rhea" id="RHEA:32063"/>
        <dbReference type="ChEBI" id="CHEBI:15377"/>
        <dbReference type="ChEBI" id="CHEBI:15378"/>
        <dbReference type="ChEBI" id="CHEBI:43474"/>
        <dbReference type="ChEBI" id="CHEBI:63224"/>
        <dbReference type="ChEBI" id="CHEBI:63715"/>
        <dbReference type="EC" id="3.6.1.58"/>
    </reaction>
</comment>
<evidence type="ECO:0000256" key="13">
    <source>
        <dbReference type="ARBA" id="ARBA00084011"/>
    </source>
</evidence>
<dbReference type="EC" id="3.6.1.13" evidence="2"/>
<dbReference type="Gene3D" id="3.90.79.10">
    <property type="entry name" value="Nucleoside Triphosphate Pyrophosphohydrolase"/>
    <property type="match status" value="1"/>
</dbReference>
<evidence type="ECO:0000259" key="15">
    <source>
        <dbReference type="PROSITE" id="PS51462"/>
    </source>
</evidence>
<proteinExistence type="inferred from homology"/>
<evidence type="ECO:0000256" key="1">
    <source>
        <dbReference type="ARBA" id="ARBA00005582"/>
    </source>
</evidence>
<dbReference type="PROSITE" id="PS51462">
    <property type="entry name" value="NUDIX"/>
    <property type="match status" value="1"/>
</dbReference>
<evidence type="ECO:0000256" key="10">
    <source>
        <dbReference type="ARBA" id="ARBA00071227"/>
    </source>
</evidence>
<gene>
    <name evidence="16" type="ORF">scyTo_0004996</name>
</gene>
<dbReference type="InterPro" id="IPR015797">
    <property type="entry name" value="NUDIX_hydrolase-like_dom_sf"/>
</dbReference>
<feature type="domain" description="Nudix hydrolase" evidence="15">
    <location>
        <begin position="52"/>
        <end position="194"/>
    </location>
</feature>
<dbReference type="InterPro" id="IPR020084">
    <property type="entry name" value="NUDIX_hydrolase_CS"/>
</dbReference>
<name>A0A401P0K1_SCYTO</name>
<dbReference type="InterPro" id="IPR000086">
    <property type="entry name" value="NUDIX_hydrolase_dom"/>
</dbReference>
<evidence type="ECO:0000256" key="14">
    <source>
        <dbReference type="RuleBase" id="RU003476"/>
    </source>
</evidence>
<evidence type="ECO:0000313" key="16">
    <source>
        <dbReference type="EMBL" id="GCB66634.1"/>
    </source>
</evidence>
<dbReference type="GO" id="GO:0047631">
    <property type="term" value="F:ADP-ribose diphosphatase activity"/>
    <property type="evidence" value="ECO:0007669"/>
    <property type="project" value="UniProtKB-EC"/>
</dbReference>
<sequence>MEPSNPTNQSIIKEEVLAKGKWAQLLQTTYVDPTGKTRVWETVKRTTRKPNTSSDGVAVLAVLKKTLHYDCLIMVKQFRPPMGCYCLELPAGLIDDGETAEIAALRELLEETGFKGEISETSPALCLDPGLTNCTMQYVTVNVNGDDSANLKPKQRLDDGEFVEVVLVPINELRKKLDEMLQKENIVVDARVYVFAMGLMSASTKPNMLPVMKA</sequence>
<dbReference type="PANTHER" id="PTHR11839">
    <property type="entry name" value="UDP/ADP-SUGAR PYROPHOSPHATASE"/>
    <property type="match status" value="1"/>
</dbReference>
<dbReference type="AlphaFoldDB" id="A0A401P0K1"/>
<dbReference type="OMA" id="NDPGLCN"/>
<comment type="catalytic activity">
    <reaction evidence="5">
        <text>D-ribose 5-phosphate + ATP + H(+) = ADP-D-ribose + diphosphate</text>
        <dbReference type="Rhea" id="RHEA:50248"/>
        <dbReference type="ChEBI" id="CHEBI:15378"/>
        <dbReference type="ChEBI" id="CHEBI:30616"/>
        <dbReference type="ChEBI" id="CHEBI:33019"/>
        <dbReference type="ChEBI" id="CHEBI:57967"/>
        <dbReference type="ChEBI" id="CHEBI:78346"/>
        <dbReference type="EC" id="2.7.7.96"/>
    </reaction>
</comment>
<dbReference type="Pfam" id="PF00293">
    <property type="entry name" value="NUDIX"/>
    <property type="match status" value="1"/>
</dbReference>
<dbReference type="OrthoDB" id="10249920at2759"/>
<organism evidence="16 17">
    <name type="scientific">Scyliorhinus torazame</name>
    <name type="common">Cloudy catshark</name>
    <name type="synonym">Catulus torazame</name>
    <dbReference type="NCBI Taxonomy" id="75743"/>
    <lineage>
        <taxon>Eukaryota</taxon>
        <taxon>Metazoa</taxon>
        <taxon>Chordata</taxon>
        <taxon>Craniata</taxon>
        <taxon>Vertebrata</taxon>
        <taxon>Chondrichthyes</taxon>
        <taxon>Elasmobranchii</taxon>
        <taxon>Galeomorphii</taxon>
        <taxon>Galeoidea</taxon>
        <taxon>Carcharhiniformes</taxon>
        <taxon>Scyliorhinidae</taxon>
        <taxon>Scyliorhinus</taxon>
    </lineage>
</organism>
<evidence type="ECO:0000256" key="8">
    <source>
        <dbReference type="ARBA" id="ARBA00066482"/>
    </source>
</evidence>
<dbReference type="EC" id="2.7.7.96" evidence="9"/>